<feature type="region of interest" description="Disordered" evidence="5">
    <location>
        <begin position="1442"/>
        <end position="1464"/>
    </location>
</feature>
<feature type="compositionally biased region" description="Polar residues" evidence="5">
    <location>
        <begin position="277"/>
        <end position="288"/>
    </location>
</feature>
<dbReference type="CDD" id="cd00054">
    <property type="entry name" value="EGF_CA"/>
    <property type="match status" value="1"/>
</dbReference>
<dbReference type="InterPro" id="IPR018097">
    <property type="entry name" value="EGF_Ca-bd_CS"/>
</dbReference>
<feature type="compositionally biased region" description="Polar residues" evidence="5">
    <location>
        <begin position="1324"/>
        <end position="1333"/>
    </location>
</feature>
<dbReference type="SUPFAM" id="SSF57184">
    <property type="entry name" value="Growth factor receptor domain"/>
    <property type="match status" value="1"/>
</dbReference>
<dbReference type="PANTHER" id="PTHR24034:SF89">
    <property type="entry name" value="COMPLEMENT COMPONENT C1Q RECEPTOR"/>
    <property type="match status" value="1"/>
</dbReference>
<keyword evidence="2" id="KW-0677">Repeat</keyword>
<keyword evidence="3 4" id="KW-1015">Disulfide bond</keyword>
<feature type="transmembrane region" description="Helical" evidence="6">
    <location>
        <begin position="1745"/>
        <end position="1768"/>
    </location>
</feature>
<dbReference type="InterPro" id="IPR009030">
    <property type="entry name" value="Growth_fac_rcpt_cys_sf"/>
</dbReference>
<evidence type="ECO:0000313" key="9">
    <source>
        <dbReference type="Proteomes" id="UP000887458"/>
    </source>
</evidence>
<accession>A0ABQ8JK02</accession>
<feature type="compositionally biased region" description="Low complexity" evidence="5">
    <location>
        <begin position="1297"/>
        <end position="1314"/>
    </location>
</feature>
<feature type="region of interest" description="Disordered" evidence="5">
    <location>
        <begin position="1148"/>
        <end position="1207"/>
    </location>
</feature>
<feature type="region of interest" description="Disordered" evidence="5">
    <location>
        <begin position="242"/>
        <end position="293"/>
    </location>
</feature>
<evidence type="ECO:0000256" key="4">
    <source>
        <dbReference type="PROSITE-ProRule" id="PRU00076"/>
    </source>
</evidence>
<evidence type="ECO:0000256" key="1">
    <source>
        <dbReference type="ARBA" id="ARBA00022536"/>
    </source>
</evidence>
<keyword evidence="1 4" id="KW-0245">EGF-like domain</keyword>
<feature type="compositionally biased region" description="Low complexity" evidence="5">
    <location>
        <begin position="1442"/>
        <end position="1459"/>
    </location>
</feature>
<feature type="region of interest" description="Disordered" evidence="5">
    <location>
        <begin position="1281"/>
        <end position="1337"/>
    </location>
</feature>
<feature type="region of interest" description="Disordered" evidence="5">
    <location>
        <begin position="19"/>
        <end position="60"/>
    </location>
</feature>
<feature type="compositionally biased region" description="Low complexity" evidence="5">
    <location>
        <begin position="1160"/>
        <end position="1189"/>
    </location>
</feature>
<comment type="caution">
    <text evidence="4">Lacks conserved residue(s) required for the propagation of feature annotation.</text>
</comment>
<sequence length="1908" mass="209330">MIENIESDFALRPFSASLQHHHPHHQANSRRQDGFLSSMNDGIHPIVRHHPHHSTLTSTSISGVSSLHDEQDFGMLTAPVPRGSSSNPRPSFQRIRLTNPNSAQSQKPPPQPLSSLSFSMPQHTSRQIQSPKQSFVLPDEFVPVTLNESPAPNFHRLVGLPPASSRISLQPQPVPIPSQIPRQSFRRIKPPTNGNWRSTKPKIPTIQPTAIAVEPSQVRPNAGRLPLSSNIAIITANDKLIGRGPITGAQDDDLSHKPNALDNEEDSGIGIDRDRSSSFYGNRVSPSDTNDDNGILVIESLSRSSNIFEPVRTRSNVGPQSTAIPPNVVPTPTIPLTYYTTFTYYTTVVRGPHTAMLSREQVSSSTQLKPIDRNIVTAIEFSDGYIQSTPTKVLLGTKTKGATTTIYNVASRVQVFNDDLYKVIFATNSKMIPRPSTVVTNVASSSVPVSSSHRISPTRVQITPILLESTKVMTRHPPAQHNNEKPVTVRLEQLQKQLKKQLSLLTYYYTLIDGTQTQYSTRVEESSTNYNGDLQTLLPSMAPTIDSYGLLKIIQPNSIVPLGSRANGGSTTIVNLALNNYIQFSRIKDAQIDIAPTSSLSPTSHIQPTRLSTISSSMEPEEPETFRETAKLGSTNIYLDTSTPTPSLLSTPTIIEPSEPITMTSSRSRTSSPRRPGVRIKLKPSRSKIVNQISRSSIETSEQSSIRNVQDSTSYVLTPTVIDQTPVLNTMDPNEDSLTPSSRKKVAFTLRRPGSSGGNRFFSRRPSTNLFNSPSSSVLSSLDITASRPSSVIESTMTTSSISSSEVSSTPSLPNQIDSSSLNSWSVIFGQPSPSPSPIWEPSSTLIPTPTSRINKSRLVVLTRLAGGVNKWSPMYNNRIRVSSRRLIKSTQPLTSMIIDSSSMEPSSSHETLVYETSTHTVPINLRPTSTFIMGQGANTRVVDSKTPSIKDITRIIPGEKDSISEKSTQSSLAVNSEQAKTYVVVETSDILTTSTLYSTYTYFATLFNGTQTSITPLEEIKTEYLTLREPIVITKTIMPSAQFTPTNAFQSSQTPSASTISIDSSIDSSDDHNVDDMTRLITETYSTQTTLTHFITLFSGSHTILSSIEEISPTVMTRTKYVTPYTLLTSSVNSQINVMIDSSKIMSTTSSSQQYNLPSSTGYYDDTTTTTTSNDLMITDSLPTDKSSPSPPLTTPGSISYETGPLDQDFIMVNQDYKKPMPNRTLSNQQQSTTTTTAVLEPGSVIELEDLLDGVHDAGPIGETIKDIVKDIFIKDGDDDTSTTTTLPSSINNGQPDTTISPSSSSTTKATPSLNRYPMYLSPPSQKSSKYYDSSRDNDAIFSTQSDGDKSTVSTRYVTSIEKSIRTLTLTSTKVYYTRDSPLTITSVLTTTLPPITYVSTIIGSKTILGTYNSITPTKTTIMDSSTTSTAQIVSSMPSIIASTPSSSTTVSSTASPTRPRLHRPKLANDMVNRAKVASILTGGKTSTMKPTIHNGNQQQPNLVRNNHTNITIAVDHLQLCDPACNVTNKEYCRENDIPNLYTCECRPGYVRRPSDNLCQEIKNYLVTVRVSKTAESEVAATSTTSDGELQKYARVARRQVGKADGIAGLQVLSVEHTTRSRGALVNLTIQINHQSNNVHDELSKKLEPLGRVEKVIDFDECSSPIHNDCSPRAHCINEPGSYSCQCLEPFIDLDRSLPGRLCVTEIKSCDYCYGRGDCWRNNSDTVCRCHPMFIGRRCEINGLLLAILVPIVAILVIIAIICFFYCSRKLRQRNRRFKNLAAYGPVAVIGGTLDRKAMLETSSESSDPQQQQQHHHRSSQYMLYLFIVIVVNKVSESNPASARGSMARRGNQTTTSTLRRESEPSLDRSLASYSATGSHYNSLPHQIVIPRARPTYALHPGQVYMW</sequence>
<feature type="disulfide bond" evidence="4">
    <location>
        <begin position="1731"/>
        <end position="1740"/>
    </location>
</feature>
<keyword evidence="6" id="KW-0812">Transmembrane</keyword>
<dbReference type="InterPro" id="IPR050751">
    <property type="entry name" value="ECM_structural_protein"/>
</dbReference>
<dbReference type="SMART" id="SM00179">
    <property type="entry name" value="EGF_CA"/>
    <property type="match status" value="1"/>
</dbReference>
<dbReference type="PROSITE" id="PS01187">
    <property type="entry name" value="EGF_CA"/>
    <property type="match status" value="1"/>
</dbReference>
<feature type="compositionally biased region" description="Low complexity" evidence="5">
    <location>
        <begin position="664"/>
        <end position="675"/>
    </location>
</feature>
<evidence type="ECO:0000313" key="8">
    <source>
        <dbReference type="EMBL" id="KAH9422931.1"/>
    </source>
</evidence>
<feature type="compositionally biased region" description="Low complexity" evidence="5">
    <location>
        <begin position="1057"/>
        <end position="1068"/>
    </location>
</feature>
<dbReference type="PROSITE" id="PS00022">
    <property type="entry name" value="EGF_1"/>
    <property type="match status" value="1"/>
</dbReference>
<keyword evidence="9" id="KW-1185">Reference proteome</keyword>
<dbReference type="InterPro" id="IPR000742">
    <property type="entry name" value="EGF"/>
</dbReference>
<dbReference type="PROSITE" id="PS00010">
    <property type="entry name" value="ASX_HYDROXYL"/>
    <property type="match status" value="1"/>
</dbReference>
<dbReference type="PROSITE" id="PS50026">
    <property type="entry name" value="EGF_3"/>
    <property type="match status" value="2"/>
</dbReference>
<evidence type="ECO:0000259" key="7">
    <source>
        <dbReference type="PROSITE" id="PS50026"/>
    </source>
</evidence>
<gene>
    <name evidence="8" type="ORF">DERP_008197</name>
</gene>
<feature type="compositionally biased region" description="Low complexity" evidence="5">
    <location>
        <begin position="113"/>
        <end position="122"/>
    </location>
</feature>
<feature type="compositionally biased region" description="Polar residues" evidence="5">
    <location>
        <begin position="1047"/>
        <end position="1056"/>
    </location>
</feature>
<dbReference type="SMART" id="SM00181">
    <property type="entry name" value="EGF"/>
    <property type="match status" value="3"/>
</dbReference>
<feature type="region of interest" description="Disordered" evidence="5">
    <location>
        <begin position="75"/>
        <end position="134"/>
    </location>
</feature>
<dbReference type="Proteomes" id="UP000887458">
    <property type="component" value="Unassembled WGS sequence"/>
</dbReference>
<evidence type="ECO:0000256" key="6">
    <source>
        <dbReference type="SAM" id="Phobius"/>
    </source>
</evidence>
<name>A0ABQ8JK02_DERPT</name>
<proteinExistence type="predicted"/>
<dbReference type="InterPro" id="IPR001881">
    <property type="entry name" value="EGF-like_Ca-bd_dom"/>
</dbReference>
<feature type="region of interest" description="Disordered" evidence="5">
    <location>
        <begin position="1047"/>
        <end position="1071"/>
    </location>
</feature>
<keyword evidence="6" id="KW-0472">Membrane</keyword>
<feature type="compositionally biased region" description="Basic residues" evidence="5">
    <location>
        <begin position="19"/>
        <end position="28"/>
    </location>
</feature>
<dbReference type="Gene3D" id="2.10.25.10">
    <property type="entry name" value="Laminin"/>
    <property type="match status" value="1"/>
</dbReference>
<evidence type="ECO:0000256" key="5">
    <source>
        <dbReference type="SAM" id="MobiDB-lite"/>
    </source>
</evidence>
<feature type="domain" description="EGF-like" evidence="7">
    <location>
        <begin position="1659"/>
        <end position="1698"/>
    </location>
</feature>
<reference evidence="8 9" key="2">
    <citation type="journal article" date="2022" name="Mol. Biol. Evol.">
        <title>Comparative Genomics Reveals Insights into the Divergent Evolution of Astigmatic Mites and Household Pest Adaptations.</title>
        <authorList>
            <person name="Xiong Q."/>
            <person name="Wan A.T."/>
            <person name="Liu X."/>
            <person name="Fung C.S."/>
            <person name="Xiao X."/>
            <person name="Malainual N."/>
            <person name="Hou J."/>
            <person name="Wang L."/>
            <person name="Wang M."/>
            <person name="Yang K.Y."/>
            <person name="Cui Y."/>
            <person name="Leung E.L."/>
            <person name="Nong W."/>
            <person name="Shin S.K."/>
            <person name="Au S.W."/>
            <person name="Jeong K.Y."/>
            <person name="Chew F.T."/>
            <person name="Hui J.H."/>
            <person name="Leung T.F."/>
            <person name="Tungtrongchitr A."/>
            <person name="Zhong N."/>
            <person name="Liu Z."/>
            <person name="Tsui S.K."/>
        </authorList>
    </citation>
    <scope>NUCLEOTIDE SEQUENCE [LARGE SCALE GENOMIC DNA]</scope>
    <source>
        <strain evidence="8">Derp</strain>
    </source>
</reference>
<keyword evidence="6" id="KW-1133">Transmembrane helix</keyword>
<feature type="region of interest" description="Disordered" evidence="5">
    <location>
        <begin position="658"/>
        <end position="678"/>
    </location>
</feature>
<dbReference type="EMBL" id="NJHN03000035">
    <property type="protein sequence ID" value="KAH9422931.1"/>
    <property type="molecule type" value="Genomic_DNA"/>
</dbReference>
<dbReference type="InterPro" id="IPR000152">
    <property type="entry name" value="EGF-type_Asp/Asn_hydroxyl_site"/>
</dbReference>
<feature type="domain" description="EGF-like" evidence="7">
    <location>
        <begin position="1707"/>
        <end position="1741"/>
    </location>
</feature>
<evidence type="ECO:0000256" key="2">
    <source>
        <dbReference type="ARBA" id="ARBA00022737"/>
    </source>
</evidence>
<dbReference type="PANTHER" id="PTHR24034">
    <property type="entry name" value="EGF-LIKE DOMAIN-CONTAINING PROTEIN"/>
    <property type="match status" value="1"/>
</dbReference>
<organism evidence="8 9">
    <name type="scientific">Dermatophagoides pteronyssinus</name>
    <name type="common">European house dust mite</name>
    <dbReference type="NCBI Taxonomy" id="6956"/>
    <lineage>
        <taxon>Eukaryota</taxon>
        <taxon>Metazoa</taxon>
        <taxon>Ecdysozoa</taxon>
        <taxon>Arthropoda</taxon>
        <taxon>Chelicerata</taxon>
        <taxon>Arachnida</taxon>
        <taxon>Acari</taxon>
        <taxon>Acariformes</taxon>
        <taxon>Sarcoptiformes</taxon>
        <taxon>Astigmata</taxon>
        <taxon>Psoroptidia</taxon>
        <taxon>Analgoidea</taxon>
        <taxon>Pyroglyphidae</taxon>
        <taxon>Dermatophagoidinae</taxon>
        <taxon>Dermatophagoides</taxon>
    </lineage>
</organism>
<feature type="region of interest" description="Disordered" evidence="5">
    <location>
        <begin position="1842"/>
        <end position="1870"/>
    </location>
</feature>
<evidence type="ECO:0000256" key="3">
    <source>
        <dbReference type="ARBA" id="ARBA00023157"/>
    </source>
</evidence>
<feature type="compositionally biased region" description="Polar residues" evidence="5">
    <location>
        <begin position="123"/>
        <end position="133"/>
    </location>
</feature>
<comment type="caution">
    <text evidence="8">The sequence shown here is derived from an EMBL/GenBank/DDBJ whole genome shotgun (WGS) entry which is preliminary data.</text>
</comment>
<protein>
    <recommendedName>
        <fullName evidence="7">EGF-like domain-containing protein</fullName>
    </recommendedName>
</protein>
<reference evidence="8 9" key="1">
    <citation type="journal article" date="2018" name="J. Allergy Clin. Immunol.">
        <title>High-quality assembly of Dermatophagoides pteronyssinus genome and transcriptome reveals a wide range of novel allergens.</title>
        <authorList>
            <person name="Liu X.Y."/>
            <person name="Yang K.Y."/>
            <person name="Wang M.Q."/>
            <person name="Kwok J.S."/>
            <person name="Zeng X."/>
            <person name="Yang Z."/>
            <person name="Xiao X.J."/>
            <person name="Lau C.P."/>
            <person name="Li Y."/>
            <person name="Huang Z.M."/>
            <person name="Ba J.G."/>
            <person name="Yim A.K."/>
            <person name="Ouyang C.Y."/>
            <person name="Ngai S.M."/>
            <person name="Chan T.F."/>
            <person name="Leung E.L."/>
            <person name="Liu L."/>
            <person name="Liu Z.G."/>
            <person name="Tsui S.K."/>
        </authorList>
    </citation>
    <scope>NUCLEOTIDE SEQUENCE [LARGE SCALE GENOMIC DNA]</scope>
    <source>
        <strain evidence="8">Derp</strain>
    </source>
</reference>
<dbReference type="Pfam" id="PF07645">
    <property type="entry name" value="EGF_CA"/>
    <property type="match status" value="1"/>
</dbReference>
<dbReference type="InterPro" id="IPR049883">
    <property type="entry name" value="NOTCH1_EGF-like"/>
</dbReference>